<keyword evidence="4 7" id="KW-0238">DNA-binding</keyword>
<keyword evidence="5" id="KW-0804">Transcription</keyword>
<evidence type="ECO:0000256" key="4">
    <source>
        <dbReference type="ARBA" id="ARBA00023125"/>
    </source>
</evidence>
<dbReference type="Proteomes" id="UP000553963">
    <property type="component" value="Unassembled WGS sequence"/>
</dbReference>
<comment type="caution">
    <text evidence="7">The sequence shown here is derived from an EMBL/GenBank/DDBJ whole genome shotgun (WGS) entry which is preliminary data.</text>
</comment>
<organism evidence="7 8">
    <name type="scientific">Kaistia hirudinis</name>
    <dbReference type="NCBI Taxonomy" id="1293440"/>
    <lineage>
        <taxon>Bacteria</taxon>
        <taxon>Pseudomonadati</taxon>
        <taxon>Pseudomonadota</taxon>
        <taxon>Alphaproteobacteria</taxon>
        <taxon>Hyphomicrobiales</taxon>
        <taxon>Kaistiaceae</taxon>
        <taxon>Kaistia</taxon>
    </lineage>
</organism>
<keyword evidence="2" id="KW-0663">Pyridoxal phosphate</keyword>
<dbReference type="Gene3D" id="3.90.1150.10">
    <property type="entry name" value="Aspartate Aminotransferase, domain 1"/>
    <property type="match status" value="1"/>
</dbReference>
<dbReference type="InterPro" id="IPR015424">
    <property type="entry name" value="PyrdxlP-dep_Trfase"/>
</dbReference>
<dbReference type="Gene3D" id="1.10.10.10">
    <property type="entry name" value="Winged helix-like DNA-binding domain superfamily/Winged helix DNA-binding domain"/>
    <property type="match status" value="1"/>
</dbReference>
<feature type="domain" description="HTH gntR-type" evidence="6">
    <location>
        <begin position="11"/>
        <end position="80"/>
    </location>
</feature>
<protein>
    <submittedName>
        <fullName evidence="7">DNA-binding transcriptional MocR family regulator</fullName>
    </submittedName>
</protein>
<dbReference type="AlphaFoldDB" id="A0A840AWT1"/>
<dbReference type="GO" id="GO:0030170">
    <property type="term" value="F:pyridoxal phosphate binding"/>
    <property type="evidence" value="ECO:0007669"/>
    <property type="project" value="InterPro"/>
</dbReference>
<dbReference type="PANTHER" id="PTHR46577">
    <property type="entry name" value="HTH-TYPE TRANSCRIPTIONAL REGULATORY PROTEIN GABR"/>
    <property type="match status" value="1"/>
</dbReference>
<dbReference type="InterPro" id="IPR036388">
    <property type="entry name" value="WH-like_DNA-bd_sf"/>
</dbReference>
<dbReference type="Gene3D" id="3.40.640.10">
    <property type="entry name" value="Type I PLP-dependent aspartate aminotransferase-like (Major domain)"/>
    <property type="match status" value="1"/>
</dbReference>
<dbReference type="PANTHER" id="PTHR46577:SF1">
    <property type="entry name" value="HTH-TYPE TRANSCRIPTIONAL REGULATORY PROTEIN GABR"/>
    <property type="match status" value="1"/>
</dbReference>
<keyword evidence="8" id="KW-1185">Reference proteome</keyword>
<gene>
    <name evidence="7" type="ORF">GGR25_004671</name>
</gene>
<evidence type="ECO:0000313" key="7">
    <source>
        <dbReference type="EMBL" id="MBB3933598.1"/>
    </source>
</evidence>
<dbReference type="InterPro" id="IPR015422">
    <property type="entry name" value="PyrdxlP-dep_Trfase_small"/>
</dbReference>
<dbReference type="SMART" id="SM00345">
    <property type="entry name" value="HTH_GNTR"/>
    <property type="match status" value="1"/>
</dbReference>
<dbReference type="GO" id="GO:0003677">
    <property type="term" value="F:DNA binding"/>
    <property type="evidence" value="ECO:0007669"/>
    <property type="project" value="UniProtKB-KW"/>
</dbReference>
<sequence length="453" mass="46630">MWQPRIKRTAGTKFLGLVAAIEEDIAAGLIAEGEPMPPQRGVADALGIDLTTVTRAYNEAKTRGLIVARPGRGGTRVAESAETRARRTAESPVDLSLNIPPQPARADLATRIGRAVAEVLRAGTAPVLQYLPPIGAEGDRAAGAAFLLDAFAEDVAQRLALVGGAQVGLFAVISTLLGPGDTLLTAAVTYPGARDAAERVGARAVGIAMDRDGILPEAFEAACRAGRPKALYVVPTIDNPTTATLPEARRRALAGIARHHGVAIIEDDPYRRLAADAPPAIAVFAPECSWHIATLAKIATPGLRIAYVVAPGAAALARLGDVLRATQLMPPPLMAAVAARWISDGSLARITVALREEASARQAIAAKLLAGADLRAHPAGHHAWLTLPEGWTADRFAAAAAASGVAVVPASAFAVGNTGPNAVRLSLGAAADRIALVSGLKRIASLLAAPRPA</sequence>
<dbReference type="InterPro" id="IPR015421">
    <property type="entry name" value="PyrdxlP-dep_Trfase_major"/>
</dbReference>
<dbReference type="EMBL" id="JACIDS010000006">
    <property type="protein sequence ID" value="MBB3933598.1"/>
    <property type="molecule type" value="Genomic_DNA"/>
</dbReference>
<evidence type="ECO:0000256" key="3">
    <source>
        <dbReference type="ARBA" id="ARBA00023015"/>
    </source>
</evidence>
<dbReference type="InterPro" id="IPR051446">
    <property type="entry name" value="HTH_trans_reg/aminotransferase"/>
</dbReference>
<dbReference type="SUPFAM" id="SSF53383">
    <property type="entry name" value="PLP-dependent transferases"/>
    <property type="match status" value="1"/>
</dbReference>
<keyword evidence="3" id="KW-0805">Transcription regulation</keyword>
<accession>A0A840AWT1</accession>
<reference evidence="7 8" key="1">
    <citation type="submission" date="2020-08" db="EMBL/GenBank/DDBJ databases">
        <title>Genomic Encyclopedia of Type Strains, Phase IV (KMG-IV): sequencing the most valuable type-strain genomes for metagenomic binning, comparative biology and taxonomic classification.</title>
        <authorList>
            <person name="Goeker M."/>
        </authorList>
    </citation>
    <scope>NUCLEOTIDE SEQUENCE [LARGE SCALE GENOMIC DNA]</scope>
    <source>
        <strain evidence="7 8">DSM 25966</strain>
    </source>
</reference>
<dbReference type="InterPro" id="IPR036390">
    <property type="entry name" value="WH_DNA-bd_sf"/>
</dbReference>
<dbReference type="SUPFAM" id="SSF46785">
    <property type="entry name" value="Winged helix' DNA-binding domain"/>
    <property type="match status" value="1"/>
</dbReference>
<dbReference type="GO" id="GO:0003700">
    <property type="term" value="F:DNA-binding transcription factor activity"/>
    <property type="evidence" value="ECO:0007669"/>
    <property type="project" value="InterPro"/>
</dbReference>
<dbReference type="RefSeq" id="WP_183401236.1">
    <property type="nucleotide sequence ID" value="NZ_JACIDS010000006.1"/>
</dbReference>
<evidence type="ECO:0000256" key="2">
    <source>
        <dbReference type="ARBA" id="ARBA00022898"/>
    </source>
</evidence>
<dbReference type="Pfam" id="PF00155">
    <property type="entry name" value="Aminotran_1_2"/>
    <property type="match status" value="1"/>
</dbReference>
<evidence type="ECO:0000313" key="8">
    <source>
        <dbReference type="Proteomes" id="UP000553963"/>
    </source>
</evidence>
<name>A0A840AWT1_9HYPH</name>
<dbReference type="PROSITE" id="PS50949">
    <property type="entry name" value="HTH_GNTR"/>
    <property type="match status" value="1"/>
</dbReference>
<dbReference type="InterPro" id="IPR000524">
    <property type="entry name" value="Tscrpt_reg_HTH_GntR"/>
</dbReference>
<proteinExistence type="inferred from homology"/>
<evidence type="ECO:0000256" key="5">
    <source>
        <dbReference type="ARBA" id="ARBA00023163"/>
    </source>
</evidence>
<evidence type="ECO:0000259" key="6">
    <source>
        <dbReference type="PROSITE" id="PS50949"/>
    </source>
</evidence>
<comment type="similarity">
    <text evidence="1">In the C-terminal section; belongs to the class-I pyridoxal-phosphate-dependent aminotransferase family.</text>
</comment>
<evidence type="ECO:0000256" key="1">
    <source>
        <dbReference type="ARBA" id="ARBA00005384"/>
    </source>
</evidence>
<dbReference type="CDD" id="cd00609">
    <property type="entry name" value="AAT_like"/>
    <property type="match status" value="1"/>
</dbReference>
<dbReference type="InterPro" id="IPR004839">
    <property type="entry name" value="Aminotransferase_I/II_large"/>
</dbReference>
<dbReference type="Pfam" id="PF00392">
    <property type="entry name" value="GntR"/>
    <property type="match status" value="1"/>
</dbReference>